<dbReference type="InterPro" id="IPR050180">
    <property type="entry name" value="RNR_Ribonuclease"/>
</dbReference>
<dbReference type="InterPro" id="IPR040596">
    <property type="entry name" value="RNase_II_C_S1"/>
</dbReference>
<dbReference type="Pfam" id="PF00773">
    <property type="entry name" value="RNB"/>
    <property type="match status" value="1"/>
</dbReference>
<dbReference type="GO" id="GO:0006402">
    <property type="term" value="P:mRNA catabolic process"/>
    <property type="evidence" value="ECO:0007669"/>
    <property type="project" value="TreeGrafter"/>
</dbReference>
<dbReference type="OrthoDB" id="134933at2157"/>
<evidence type="ECO:0000313" key="2">
    <source>
        <dbReference type="EMBL" id="NVO67265.1"/>
    </source>
</evidence>
<dbReference type="SMART" id="SM00955">
    <property type="entry name" value="RNB"/>
    <property type="match status" value="1"/>
</dbReference>
<evidence type="ECO:0000259" key="1">
    <source>
        <dbReference type="SMART" id="SM00955"/>
    </source>
</evidence>
<reference evidence="2 3" key="1">
    <citation type="submission" date="2020-06" db="EMBL/GenBank/DDBJ databases">
        <title>Methanofollis fontis sp. nov., a methanogen isolated from marine sediments near a cold seep at Four-Way Closure Ridge offshore southwestern Taiwan.</title>
        <authorList>
            <person name="Chen S.-C."/>
            <person name="Teng N.-H."/>
            <person name="Lin Y.-S."/>
            <person name="Lai M.-C."/>
            <person name="Chen H.-H."/>
            <person name="Wang C.-C."/>
        </authorList>
    </citation>
    <scope>NUCLEOTIDE SEQUENCE [LARGE SCALE GENOMIC DNA]</scope>
    <source>
        <strain evidence="2 3">DSM 2702</strain>
    </source>
</reference>
<organism evidence="2 3">
    <name type="scientific">Methanofollis tationis</name>
    <dbReference type="NCBI Taxonomy" id="81417"/>
    <lineage>
        <taxon>Archaea</taxon>
        <taxon>Methanobacteriati</taxon>
        <taxon>Methanobacteriota</taxon>
        <taxon>Stenosarchaea group</taxon>
        <taxon>Methanomicrobia</taxon>
        <taxon>Methanomicrobiales</taxon>
        <taxon>Methanomicrobiaceae</taxon>
        <taxon>Methanofollis</taxon>
    </lineage>
</organism>
<accession>A0A7K4HPR2</accession>
<dbReference type="Proteomes" id="UP000570823">
    <property type="component" value="Unassembled WGS sequence"/>
</dbReference>
<dbReference type="PANTHER" id="PTHR23355:SF9">
    <property type="entry name" value="DIS3-LIKE EXONUCLEASE 2"/>
    <property type="match status" value="1"/>
</dbReference>
<dbReference type="Pfam" id="PF18614">
    <property type="entry name" value="RNase_II_C_S1"/>
    <property type="match status" value="1"/>
</dbReference>
<dbReference type="PANTHER" id="PTHR23355">
    <property type="entry name" value="RIBONUCLEASE"/>
    <property type="match status" value="1"/>
</dbReference>
<comment type="caution">
    <text evidence="2">The sequence shown here is derived from an EMBL/GenBank/DDBJ whole genome shotgun (WGS) entry which is preliminary data.</text>
</comment>
<dbReference type="RefSeq" id="WP_176788875.1">
    <property type="nucleotide sequence ID" value="NZ_JABXWR010000001.1"/>
</dbReference>
<dbReference type="GO" id="GO:0004540">
    <property type="term" value="F:RNA nuclease activity"/>
    <property type="evidence" value="ECO:0007669"/>
    <property type="project" value="InterPro"/>
</dbReference>
<dbReference type="SUPFAM" id="SSF50249">
    <property type="entry name" value="Nucleic acid-binding proteins"/>
    <property type="match status" value="1"/>
</dbReference>
<dbReference type="EMBL" id="JABXWR010000001">
    <property type="protein sequence ID" value="NVO67265.1"/>
    <property type="molecule type" value="Genomic_DNA"/>
</dbReference>
<gene>
    <name evidence="2" type="ORF">HWN36_08075</name>
</gene>
<evidence type="ECO:0000313" key="3">
    <source>
        <dbReference type="Proteomes" id="UP000570823"/>
    </source>
</evidence>
<protein>
    <submittedName>
        <fullName evidence="2">RNB domain-containing ribonuclease</fullName>
    </submittedName>
</protein>
<dbReference type="InterPro" id="IPR012340">
    <property type="entry name" value="NA-bd_OB-fold"/>
</dbReference>
<dbReference type="GO" id="GO:0003723">
    <property type="term" value="F:RNA binding"/>
    <property type="evidence" value="ECO:0007669"/>
    <property type="project" value="InterPro"/>
</dbReference>
<dbReference type="GO" id="GO:0005829">
    <property type="term" value="C:cytosol"/>
    <property type="evidence" value="ECO:0007669"/>
    <property type="project" value="TreeGrafter"/>
</dbReference>
<proteinExistence type="predicted"/>
<keyword evidence="3" id="KW-1185">Reference proteome</keyword>
<dbReference type="InterPro" id="IPR001900">
    <property type="entry name" value="RNase_II/R"/>
</dbReference>
<dbReference type="AlphaFoldDB" id="A0A7K4HPR2"/>
<feature type="domain" description="RNB" evidence="1">
    <location>
        <begin position="46"/>
        <end position="379"/>
    </location>
</feature>
<name>A0A7K4HPR2_9EURY</name>
<sequence>MNDHTPIDLKAIAWDAMRRYGFEPGFPDAVEQEVGTIEAPAIPDGVPDLCSLLWSSIDNIDSQDLDQLEYCERAPRGEILVRVAIADVDVCVPKESATDRHAAHNGTSVYTGVETFPMLPDRLSKGITSLLPGPGRPAIVVEYTVLPDGSTRPGKVYRAVVCNRAKLVYEEVGDWLEGVGDPPAIFRDLPGLEEQVLLQHEAACRLKRYRAEEGALDLETIEAGPVMEGGAVKDLVVQRQNAARCLIEEFMIGANGATVAYLDRAGIPMIQRVVLTPRNWDGIVAAAAEYGERLPAKPDSKALSKFLDRRKKADPDRFPDLSLTIVKLIGPGIYLPLDPGEPPYGHFGLAITDYTHGTAPNRRYVDLIIQRLLKSALSGEDCPYTREDLEDLAAWLTDREKASQKVERFMRKAAAAVLLQDRIGETFEALVTGASEKGTYVRLTAPPVEGRVMQGEGGLFVGKQVRVRLMKTDPYNGYIDFACIGR</sequence>